<dbReference type="Gene3D" id="1.20.1290.10">
    <property type="entry name" value="AhpD-like"/>
    <property type="match status" value="1"/>
</dbReference>
<protein>
    <submittedName>
        <fullName evidence="2">Peroxidase-related enzyme</fullName>
    </submittedName>
</protein>
<comment type="caution">
    <text evidence="2">The sequence shown here is derived from an EMBL/GenBank/DDBJ whole genome shotgun (WGS) entry which is preliminary data.</text>
</comment>
<dbReference type="Proteomes" id="UP000441032">
    <property type="component" value="Unassembled WGS sequence"/>
</dbReference>
<dbReference type="InterPro" id="IPR004675">
    <property type="entry name" value="AhpD_core"/>
</dbReference>
<dbReference type="SUPFAM" id="SSF69118">
    <property type="entry name" value="AhpD-like"/>
    <property type="match status" value="1"/>
</dbReference>
<dbReference type="GO" id="GO:0051920">
    <property type="term" value="F:peroxiredoxin activity"/>
    <property type="evidence" value="ECO:0007669"/>
    <property type="project" value="InterPro"/>
</dbReference>
<keyword evidence="2" id="KW-0560">Oxidoreductase</keyword>
<dbReference type="EMBL" id="WJYN01000001">
    <property type="protein sequence ID" value="MRS97929.1"/>
    <property type="molecule type" value="Genomic_DNA"/>
</dbReference>
<dbReference type="PANTHER" id="PTHR35446">
    <property type="entry name" value="SI:CH211-175M2.5"/>
    <property type="match status" value="1"/>
</dbReference>
<dbReference type="InterPro" id="IPR010195">
    <property type="entry name" value="Uncharacterised_peroxidase-rel"/>
</dbReference>
<keyword evidence="2" id="KW-0575">Peroxidase</keyword>
<proteinExistence type="predicted"/>
<dbReference type="PANTHER" id="PTHR35446:SF3">
    <property type="entry name" value="CMD DOMAIN-CONTAINING PROTEIN"/>
    <property type="match status" value="1"/>
</dbReference>
<dbReference type="AlphaFoldDB" id="A0A7X2HK07"/>
<dbReference type="NCBIfam" id="TIGR00778">
    <property type="entry name" value="ahpD_dom"/>
    <property type="match status" value="1"/>
</dbReference>
<evidence type="ECO:0000313" key="3">
    <source>
        <dbReference type="Proteomes" id="UP000441032"/>
    </source>
</evidence>
<name>A0A7X2HK07_RALPI</name>
<organism evidence="2 3">
    <name type="scientific">Ralstonia pickettii</name>
    <name type="common">Burkholderia pickettii</name>
    <dbReference type="NCBI Taxonomy" id="329"/>
    <lineage>
        <taxon>Bacteria</taxon>
        <taxon>Pseudomonadati</taxon>
        <taxon>Pseudomonadota</taxon>
        <taxon>Betaproteobacteria</taxon>
        <taxon>Burkholderiales</taxon>
        <taxon>Burkholderiaceae</taxon>
        <taxon>Ralstonia</taxon>
    </lineage>
</organism>
<evidence type="ECO:0000259" key="1">
    <source>
        <dbReference type="Pfam" id="PF02627"/>
    </source>
</evidence>
<feature type="domain" description="Carboxymuconolactone decarboxylase-like" evidence="1">
    <location>
        <begin position="42"/>
        <end position="102"/>
    </location>
</feature>
<dbReference type="RefSeq" id="WP_154205882.1">
    <property type="nucleotide sequence ID" value="NZ_WJYN01000001.1"/>
</dbReference>
<evidence type="ECO:0000313" key="2">
    <source>
        <dbReference type="EMBL" id="MRS97929.1"/>
    </source>
</evidence>
<accession>A0A7X2HK07</accession>
<sequence>MSRIPTPTTIADAPAASRPLLEAVEQQLGVVPNLFRMVANSPAALEGYLALSGALAKGKLSAQTRERIALAIAEVNGCDYCLSAHAYLAKNVAKLNDAEIAANRHGKSNDPKADAAVRFAVLVAQQRGRVADVELAAVKAAGYTDADIIEIVENVALNVWTNYINVVAQTEIDFPLVSAEAVA</sequence>
<dbReference type="NCBIfam" id="TIGR01926">
    <property type="entry name" value="peroxid_rel"/>
    <property type="match status" value="1"/>
</dbReference>
<dbReference type="InterPro" id="IPR003779">
    <property type="entry name" value="CMD-like"/>
</dbReference>
<reference evidence="2 3" key="1">
    <citation type="submission" date="2019-11" db="EMBL/GenBank/DDBJ databases">
        <title>Phenotypic characterization of an OXA-22 and OXA-60 co-producing Ralstonia pickettii clinical strain.</title>
        <authorList>
            <person name="He F."/>
        </authorList>
    </citation>
    <scope>NUCLEOTIDE SEQUENCE [LARGE SCALE GENOMIC DNA]</scope>
    <source>
        <strain evidence="2 3">PSLESD1</strain>
    </source>
</reference>
<dbReference type="InterPro" id="IPR029032">
    <property type="entry name" value="AhpD-like"/>
</dbReference>
<dbReference type="Pfam" id="PF02627">
    <property type="entry name" value="CMD"/>
    <property type="match status" value="1"/>
</dbReference>
<gene>
    <name evidence="2" type="ORF">GJQ57_04580</name>
</gene>